<proteinExistence type="predicted"/>
<name>A0A8S2S6U0_9BILA</name>
<sequence>MQQLVNDKTKLETSNEELQQQIQTLQEDVNQHSDLNLIVSNQQMNIADLTDEVNKLRETINNVDTILPSSQSTDLYEKIQEIINDRQNLSQEIQNDKQQIEQFENEIQKL</sequence>
<accession>A0A8S2S6U0</accession>
<feature type="coiled-coil region" evidence="1">
    <location>
        <begin position="1"/>
        <end position="106"/>
    </location>
</feature>
<organism evidence="2 3">
    <name type="scientific">Rotaria magnacalcarata</name>
    <dbReference type="NCBI Taxonomy" id="392030"/>
    <lineage>
        <taxon>Eukaryota</taxon>
        <taxon>Metazoa</taxon>
        <taxon>Spiralia</taxon>
        <taxon>Gnathifera</taxon>
        <taxon>Rotifera</taxon>
        <taxon>Eurotatoria</taxon>
        <taxon>Bdelloidea</taxon>
        <taxon>Philodinida</taxon>
        <taxon>Philodinidae</taxon>
        <taxon>Rotaria</taxon>
    </lineage>
</organism>
<protein>
    <submittedName>
        <fullName evidence="2">Uncharacterized protein</fullName>
    </submittedName>
</protein>
<reference evidence="2" key="1">
    <citation type="submission" date="2021-02" db="EMBL/GenBank/DDBJ databases">
        <authorList>
            <person name="Nowell W R."/>
        </authorList>
    </citation>
    <scope>NUCLEOTIDE SEQUENCE</scope>
</reference>
<evidence type="ECO:0000313" key="2">
    <source>
        <dbReference type="EMBL" id="CAF4201562.1"/>
    </source>
</evidence>
<gene>
    <name evidence="2" type="ORF">SMN809_LOCUS21913</name>
</gene>
<evidence type="ECO:0000313" key="3">
    <source>
        <dbReference type="Proteomes" id="UP000676336"/>
    </source>
</evidence>
<feature type="non-terminal residue" evidence="2">
    <location>
        <position position="110"/>
    </location>
</feature>
<evidence type="ECO:0000256" key="1">
    <source>
        <dbReference type="SAM" id="Coils"/>
    </source>
</evidence>
<comment type="caution">
    <text evidence="2">The sequence shown here is derived from an EMBL/GenBank/DDBJ whole genome shotgun (WGS) entry which is preliminary data.</text>
</comment>
<dbReference type="AlphaFoldDB" id="A0A8S2S6U0"/>
<dbReference type="Proteomes" id="UP000676336">
    <property type="component" value="Unassembled WGS sequence"/>
</dbReference>
<keyword evidence="1" id="KW-0175">Coiled coil</keyword>
<dbReference type="EMBL" id="CAJOBI010018640">
    <property type="protein sequence ID" value="CAF4201562.1"/>
    <property type="molecule type" value="Genomic_DNA"/>
</dbReference>